<keyword evidence="3" id="KW-1133">Transmembrane helix</keyword>
<evidence type="ECO:0000256" key="3">
    <source>
        <dbReference type="SAM" id="Phobius"/>
    </source>
</evidence>
<keyword evidence="6" id="KW-1185">Reference proteome</keyword>
<dbReference type="EMBL" id="CP018889">
    <property type="protein sequence ID" value="AUI67801.1"/>
    <property type="molecule type" value="Genomic_DNA"/>
</dbReference>
<dbReference type="GO" id="GO:0007005">
    <property type="term" value="P:mitochondrion organization"/>
    <property type="evidence" value="ECO:0007669"/>
    <property type="project" value="TreeGrafter"/>
</dbReference>
<dbReference type="InterPro" id="IPR001107">
    <property type="entry name" value="Band_7"/>
</dbReference>
<feature type="domain" description="Band 7" evidence="4">
    <location>
        <begin position="61"/>
        <end position="224"/>
    </location>
</feature>
<protein>
    <submittedName>
        <fullName evidence="5">Prohibitin family protein</fullName>
    </submittedName>
</protein>
<dbReference type="PANTHER" id="PTHR23222">
    <property type="entry name" value="PROHIBITIN"/>
    <property type="match status" value="1"/>
</dbReference>
<feature type="transmembrane region" description="Helical" evidence="3">
    <location>
        <begin position="41"/>
        <end position="66"/>
    </location>
</feature>
<proteinExistence type="predicted"/>
<evidence type="ECO:0000256" key="1">
    <source>
        <dbReference type="ARBA" id="ARBA00004167"/>
    </source>
</evidence>
<evidence type="ECO:0000313" key="6">
    <source>
        <dbReference type="Proteomes" id="UP000234271"/>
    </source>
</evidence>
<sequence>MTTDTLSVNNDSTVIEQTIVASPKPSRRFITRLADWVYDNILYFIVFPLVIIGLIVLVWTRIFVVVHSGEAGVLYRLFTSGTVTNYVYPEGLQVINPFNTMTIYNVRVQILLHDFEVLTNRGLPITLRLAIRFRPIYELIGVLHKEVGPDYPNKIILPQIESVLRKRIGKLTPEDVYTNKAGVLNEIIAQAIEEVGQKFVIIDEIIIRTVALPPAVKSAVDAKLVNEQQYLAYDFILKREEQEAERKRIEATGMRDFQKIVSETLNQQILEWHGIQATLDLAKSDNAKVVVIGKGDNGLPLILGLDDKTPSVATDAKSSDDVKK</sequence>
<dbReference type="GO" id="GO:0016020">
    <property type="term" value="C:membrane"/>
    <property type="evidence" value="ECO:0007669"/>
    <property type="project" value="UniProtKB-SubCell"/>
</dbReference>
<dbReference type="PANTHER" id="PTHR23222:SF1">
    <property type="entry name" value="PROHIBITIN-2"/>
    <property type="match status" value="1"/>
</dbReference>
<reference evidence="6" key="1">
    <citation type="submission" date="2016-12" db="EMBL/GenBank/DDBJ databases">
        <title>Complete Genome Sequence of Beggiatoa leptomitiformis D-401.</title>
        <authorList>
            <person name="Fomenkov A."/>
            <person name="Vincze T."/>
            <person name="Grabovich M."/>
            <person name="Anton B.P."/>
            <person name="Dubinina G."/>
            <person name="Orlova M."/>
            <person name="Belousova E."/>
            <person name="Roberts R.J."/>
        </authorList>
    </citation>
    <scope>NUCLEOTIDE SEQUENCE [LARGE SCALE GENOMIC DNA]</scope>
    <source>
        <strain evidence="6">D-401</strain>
    </source>
</reference>
<keyword evidence="3" id="KW-0812">Transmembrane</keyword>
<organism evidence="5 6">
    <name type="scientific">Beggiatoa leptomitoformis</name>
    <dbReference type="NCBI Taxonomy" id="288004"/>
    <lineage>
        <taxon>Bacteria</taxon>
        <taxon>Pseudomonadati</taxon>
        <taxon>Pseudomonadota</taxon>
        <taxon>Gammaproteobacteria</taxon>
        <taxon>Thiotrichales</taxon>
        <taxon>Thiotrichaceae</taxon>
        <taxon>Beggiatoa</taxon>
    </lineage>
</organism>
<dbReference type="AlphaFoldDB" id="A0A2N9YBF0"/>
<evidence type="ECO:0000256" key="2">
    <source>
        <dbReference type="ARBA" id="ARBA00023136"/>
    </source>
</evidence>
<keyword evidence="2 3" id="KW-0472">Membrane</keyword>
<dbReference type="SMART" id="SM00244">
    <property type="entry name" value="PHB"/>
    <property type="match status" value="1"/>
</dbReference>
<dbReference type="Proteomes" id="UP000234271">
    <property type="component" value="Chromosome"/>
</dbReference>
<evidence type="ECO:0000259" key="4">
    <source>
        <dbReference type="SMART" id="SM00244"/>
    </source>
</evidence>
<accession>A0A2N9YBF0</accession>
<dbReference type="Gene3D" id="3.30.479.30">
    <property type="entry name" value="Band 7 domain"/>
    <property type="match status" value="1"/>
</dbReference>
<dbReference type="Pfam" id="PF01145">
    <property type="entry name" value="Band_7"/>
    <property type="match status" value="1"/>
</dbReference>
<name>A0A2N9YBF0_9GAMM</name>
<dbReference type="RefSeq" id="WP_062148735.1">
    <property type="nucleotide sequence ID" value="NZ_CP012373.2"/>
</dbReference>
<dbReference type="CDD" id="cd03401">
    <property type="entry name" value="SPFH_prohibitin"/>
    <property type="match status" value="1"/>
</dbReference>
<dbReference type="STRING" id="288004.AL038_02855"/>
<evidence type="ECO:0000313" key="5">
    <source>
        <dbReference type="EMBL" id="AUI67801.1"/>
    </source>
</evidence>
<comment type="subcellular location">
    <subcellularLocation>
        <location evidence="1">Membrane</location>
        <topology evidence="1">Single-pass membrane protein</topology>
    </subcellularLocation>
</comment>
<dbReference type="OrthoDB" id="9792660at2"/>
<dbReference type="InterPro" id="IPR036013">
    <property type="entry name" value="Band_7/SPFH_dom_sf"/>
</dbReference>
<dbReference type="SUPFAM" id="SSF117892">
    <property type="entry name" value="Band 7/SPFH domain"/>
    <property type="match status" value="1"/>
</dbReference>
<gene>
    <name evidence="5" type="ORF">BLE401_03195</name>
</gene>
<dbReference type="InterPro" id="IPR000163">
    <property type="entry name" value="Prohibitin"/>
</dbReference>